<sequence>MIVEKSKLPTVGPTTASNFLLHAWSLVSHVVRAAFIGAAWLRFFNVVRTPPNFAMQILIYLDLCLLRHCLPPGNLPLPPLTLRYVDERRCDDRNFGRRAPEDEKSQDLSPHRNLQEPWGRSESIP</sequence>
<protein>
    <submittedName>
        <fullName evidence="2">Uncharacterized protein</fullName>
    </submittedName>
</protein>
<gene>
    <name evidence="2" type="ORF">VNO77_34362</name>
</gene>
<name>A0AAN9KGL1_CANGL</name>
<evidence type="ECO:0000256" key="1">
    <source>
        <dbReference type="SAM" id="MobiDB-lite"/>
    </source>
</evidence>
<dbReference type="AlphaFoldDB" id="A0AAN9KGL1"/>
<evidence type="ECO:0000313" key="3">
    <source>
        <dbReference type="Proteomes" id="UP001367508"/>
    </source>
</evidence>
<feature type="compositionally biased region" description="Basic and acidic residues" evidence="1">
    <location>
        <begin position="94"/>
        <end position="114"/>
    </location>
</feature>
<keyword evidence="3" id="KW-1185">Reference proteome</keyword>
<accession>A0AAN9KGL1</accession>
<evidence type="ECO:0000313" key="2">
    <source>
        <dbReference type="EMBL" id="KAK7315787.1"/>
    </source>
</evidence>
<reference evidence="2 3" key="1">
    <citation type="submission" date="2024-01" db="EMBL/GenBank/DDBJ databases">
        <title>The genomes of 5 underutilized Papilionoideae crops provide insights into root nodulation and disease resistanc.</title>
        <authorList>
            <person name="Jiang F."/>
        </authorList>
    </citation>
    <scope>NUCLEOTIDE SEQUENCE [LARGE SCALE GENOMIC DNA]</scope>
    <source>
        <strain evidence="2">LVBAO_FW01</strain>
        <tissue evidence="2">Leaves</tissue>
    </source>
</reference>
<proteinExistence type="predicted"/>
<dbReference type="Proteomes" id="UP001367508">
    <property type="component" value="Unassembled WGS sequence"/>
</dbReference>
<dbReference type="EMBL" id="JAYMYQ010000008">
    <property type="protein sequence ID" value="KAK7315787.1"/>
    <property type="molecule type" value="Genomic_DNA"/>
</dbReference>
<feature type="region of interest" description="Disordered" evidence="1">
    <location>
        <begin position="94"/>
        <end position="125"/>
    </location>
</feature>
<organism evidence="2 3">
    <name type="scientific">Canavalia gladiata</name>
    <name type="common">Sword bean</name>
    <name type="synonym">Dolichos gladiatus</name>
    <dbReference type="NCBI Taxonomy" id="3824"/>
    <lineage>
        <taxon>Eukaryota</taxon>
        <taxon>Viridiplantae</taxon>
        <taxon>Streptophyta</taxon>
        <taxon>Embryophyta</taxon>
        <taxon>Tracheophyta</taxon>
        <taxon>Spermatophyta</taxon>
        <taxon>Magnoliopsida</taxon>
        <taxon>eudicotyledons</taxon>
        <taxon>Gunneridae</taxon>
        <taxon>Pentapetalae</taxon>
        <taxon>rosids</taxon>
        <taxon>fabids</taxon>
        <taxon>Fabales</taxon>
        <taxon>Fabaceae</taxon>
        <taxon>Papilionoideae</taxon>
        <taxon>50 kb inversion clade</taxon>
        <taxon>NPAAA clade</taxon>
        <taxon>indigoferoid/millettioid clade</taxon>
        <taxon>Phaseoleae</taxon>
        <taxon>Canavalia</taxon>
    </lineage>
</organism>
<comment type="caution">
    <text evidence="2">The sequence shown here is derived from an EMBL/GenBank/DDBJ whole genome shotgun (WGS) entry which is preliminary data.</text>
</comment>